<reference evidence="4" key="2">
    <citation type="journal article" date="2023" name="IMA Fungus">
        <title>Comparative genomic study of the Penicillium genus elucidates a diverse pangenome and 15 lateral gene transfer events.</title>
        <authorList>
            <person name="Petersen C."/>
            <person name="Sorensen T."/>
            <person name="Nielsen M.R."/>
            <person name="Sondergaard T.E."/>
            <person name="Sorensen J.L."/>
            <person name="Fitzpatrick D.A."/>
            <person name="Frisvad J.C."/>
            <person name="Nielsen K.L."/>
        </authorList>
    </citation>
    <scope>NUCLEOTIDE SEQUENCE</scope>
    <source>
        <strain evidence="4">IBT 16125</strain>
    </source>
</reference>
<keyword evidence="4" id="KW-0032">Aminotransferase</keyword>
<dbReference type="GO" id="GO:0030170">
    <property type="term" value="F:pyridoxal phosphate binding"/>
    <property type="evidence" value="ECO:0007669"/>
    <property type="project" value="InterPro"/>
</dbReference>
<sequence>MTVNQKLNALVNEYERTHPRSKAAYNKAKNVLPAGSTRSVLVSEPFPLVIKSAQGAHFTTIDGTTFEDFVSDFSAGIYGHSHPVVHHAVQEALATGFSLGGITQKETELAEILTTRFPSFEKVRFCNSGTEANTFALATAVAYTQRKKIVVFDNGYHGGTINFGPAGNAMNLPHEFVIATYNNIEESRPLLTTEIAAILVEPLQAAGGMRLANPEFLRFLREAATSIGAVLIFDEVVTSRLHYHGIQGAMNIKPDMTTVGKYIGGGFPFGAFGGSSKIMDRFDSPDQTVSIHHSGTFNNNIFTMTAAVAAAKLITPMELERLNRLGDRFREQANILIQNARFDCMSFTGYGSAIGIHFTGSEASALLDCLYFTLLHHGIAIGRRGFLSLNLMHTEASIDRLLQEVDRFLDAFSGGSPTKSRL</sequence>
<dbReference type="InterPro" id="IPR015424">
    <property type="entry name" value="PyrdxlP-dep_Trfase"/>
</dbReference>
<dbReference type="Gene3D" id="3.90.1150.10">
    <property type="entry name" value="Aspartate Aminotransferase, domain 1"/>
    <property type="match status" value="1"/>
</dbReference>
<protein>
    <submittedName>
        <fullName evidence="4">Acetylornithine aminotransferase</fullName>
    </submittedName>
</protein>
<keyword evidence="4" id="KW-0808">Transferase</keyword>
<dbReference type="InterPro" id="IPR005814">
    <property type="entry name" value="Aminotrans_3"/>
</dbReference>
<dbReference type="EMBL" id="JAPVEA010000002">
    <property type="protein sequence ID" value="KAJ5459785.1"/>
    <property type="molecule type" value="Genomic_DNA"/>
</dbReference>
<evidence type="ECO:0000313" key="5">
    <source>
        <dbReference type="Proteomes" id="UP001213681"/>
    </source>
</evidence>
<reference evidence="4" key="1">
    <citation type="submission" date="2022-12" db="EMBL/GenBank/DDBJ databases">
        <authorList>
            <person name="Petersen C."/>
        </authorList>
    </citation>
    <scope>NUCLEOTIDE SEQUENCE</scope>
    <source>
        <strain evidence="4">IBT 16125</strain>
    </source>
</reference>
<dbReference type="Gene3D" id="3.40.640.10">
    <property type="entry name" value="Type I PLP-dependent aspartate aminotransferase-like (Major domain)"/>
    <property type="match status" value="1"/>
</dbReference>
<comment type="caution">
    <text evidence="4">The sequence shown here is derived from an EMBL/GenBank/DDBJ whole genome shotgun (WGS) entry which is preliminary data.</text>
</comment>
<dbReference type="Proteomes" id="UP001213681">
    <property type="component" value="Unassembled WGS sequence"/>
</dbReference>
<dbReference type="InterPro" id="IPR015421">
    <property type="entry name" value="PyrdxlP-dep_Trfase_major"/>
</dbReference>
<dbReference type="InterPro" id="IPR015422">
    <property type="entry name" value="PyrdxlP-dep_Trfase_small"/>
</dbReference>
<comment type="similarity">
    <text evidence="3">Belongs to the class-III pyridoxal-phosphate-dependent aminotransferase family.</text>
</comment>
<accession>A0AAD6CDA7</accession>
<dbReference type="GeneID" id="81594963"/>
<evidence type="ECO:0000256" key="3">
    <source>
        <dbReference type="RuleBase" id="RU003560"/>
    </source>
</evidence>
<dbReference type="PANTHER" id="PTHR43713:SF3">
    <property type="entry name" value="GLUTAMATE-1-SEMIALDEHYDE 2,1-AMINOMUTASE 1, CHLOROPLASTIC-RELATED"/>
    <property type="match status" value="1"/>
</dbReference>
<proteinExistence type="inferred from homology"/>
<dbReference type="SUPFAM" id="SSF53383">
    <property type="entry name" value="PLP-dependent transferases"/>
    <property type="match status" value="1"/>
</dbReference>
<dbReference type="PANTHER" id="PTHR43713">
    <property type="entry name" value="GLUTAMATE-1-SEMIALDEHYDE 2,1-AMINOMUTASE"/>
    <property type="match status" value="1"/>
</dbReference>
<keyword evidence="2 3" id="KW-0663">Pyridoxal phosphate</keyword>
<name>A0AAD6CDA7_9EURO</name>
<dbReference type="Pfam" id="PF00202">
    <property type="entry name" value="Aminotran_3"/>
    <property type="match status" value="2"/>
</dbReference>
<keyword evidence="5" id="KW-1185">Reference proteome</keyword>
<dbReference type="RefSeq" id="XP_056768827.1">
    <property type="nucleotide sequence ID" value="XM_056904720.1"/>
</dbReference>
<evidence type="ECO:0000256" key="2">
    <source>
        <dbReference type="ARBA" id="ARBA00022898"/>
    </source>
</evidence>
<comment type="cofactor">
    <cofactor evidence="1">
        <name>pyridoxal 5'-phosphate</name>
        <dbReference type="ChEBI" id="CHEBI:597326"/>
    </cofactor>
</comment>
<gene>
    <name evidence="4" type="ORF">N7458_001337</name>
</gene>
<organism evidence="4 5">
    <name type="scientific">Penicillium daleae</name>
    <dbReference type="NCBI Taxonomy" id="63821"/>
    <lineage>
        <taxon>Eukaryota</taxon>
        <taxon>Fungi</taxon>
        <taxon>Dikarya</taxon>
        <taxon>Ascomycota</taxon>
        <taxon>Pezizomycotina</taxon>
        <taxon>Eurotiomycetes</taxon>
        <taxon>Eurotiomycetidae</taxon>
        <taxon>Eurotiales</taxon>
        <taxon>Aspergillaceae</taxon>
        <taxon>Penicillium</taxon>
    </lineage>
</organism>
<dbReference type="AlphaFoldDB" id="A0AAD6CDA7"/>
<dbReference type="GO" id="GO:0008483">
    <property type="term" value="F:transaminase activity"/>
    <property type="evidence" value="ECO:0007669"/>
    <property type="project" value="UniProtKB-KW"/>
</dbReference>
<evidence type="ECO:0000313" key="4">
    <source>
        <dbReference type="EMBL" id="KAJ5459785.1"/>
    </source>
</evidence>
<evidence type="ECO:0000256" key="1">
    <source>
        <dbReference type="ARBA" id="ARBA00001933"/>
    </source>
</evidence>